<evidence type="ECO:0000313" key="2">
    <source>
        <dbReference type="EMBL" id="TBL75166.1"/>
    </source>
</evidence>
<name>A0A4Q9DKA8_9BACL</name>
<proteinExistence type="predicted"/>
<organism evidence="2 3">
    <name type="scientific">Paenibacillus thalictri</name>
    <dbReference type="NCBI Taxonomy" id="2527873"/>
    <lineage>
        <taxon>Bacteria</taxon>
        <taxon>Bacillati</taxon>
        <taxon>Bacillota</taxon>
        <taxon>Bacilli</taxon>
        <taxon>Bacillales</taxon>
        <taxon>Paenibacillaceae</taxon>
        <taxon>Paenibacillus</taxon>
    </lineage>
</organism>
<gene>
    <name evidence="2" type="ORF">EYB31_24495</name>
</gene>
<keyword evidence="3" id="KW-1185">Reference proteome</keyword>
<dbReference type="PANTHER" id="PTHR43649:SF11">
    <property type="entry name" value="ABC TRANSPORTER SUBSTRATE-BINDING PROTEIN YESO-RELATED"/>
    <property type="match status" value="1"/>
</dbReference>
<dbReference type="PANTHER" id="PTHR43649">
    <property type="entry name" value="ARABINOSE-BINDING PROTEIN-RELATED"/>
    <property type="match status" value="1"/>
</dbReference>
<reference evidence="2 3" key="1">
    <citation type="submission" date="2019-02" db="EMBL/GenBank/DDBJ databases">
        <title>Paenibacillus sp. nov., isolated from surface-sterilized tissue of Thalictrum simplex L.</title>
        <authorList>
            <person name="Tuo L."/>
        </authorList>
    </citation>
    <scope>NUCLEOTIDE SEQUENCE [LARGE SCALE GENOMIC DNA]</scope>
    <source>
        <strain evidence="2 3">N2SHLJ1</strain>
    </source>
</reference>
<comment type="caution">
    <text evidence="2">The sequence shown here is derived from an EMBL/GenBank/DDBJ whole genome shotgun (WGS) entry which is preliminary data.</text>
</comment>
<feature type="compositionally biased region" description="Low complexity" evidence="1">
    <location>
        <begin position="35"/>
        <end position="48"/>
    </location>
</feature>
<dbReference type="EMBL" id="SIRE01000018">
    <property type="protein sequence ID" value="TBL75166.1"/>
    <property type="molecule type" value="Genomic_DNA"/>
</dbReference>
<dbReference type="AlphaFoldDB" id="A0A4Q9DKA8"/>
<dbReference type="PROSITE" id="PS51257">
    <property type="entry name" value="PROKAR_LIPOPROTEIN"/>
    <property type="match status" value="1"/>
</dbReference>
<accession>A0A4Q9DKA8</accession>
<dbReference type="Pfam" id="PF01547">
    <property type="entry name" value="SBP_bac_1"/>
    <property type="match status" value="1"/>
</dbReference>
<feature type="region of interest" description="Disordered" evidence="1">
    <location>
        <begin position="35"/>
        <end position="61"/>
    </location>
</feature>
<dbReference type="InterPro" id="IPR050490">
    <property type="entry name" value="Bact_solute-bd_prot1"/>
</dbReference>
<protein>
    <submittedName>
        <fullName evidence="2">Carbohydrate ABC transporter substrate-binding protein</fullName>
    </submittedName>
</protein>
<dbReference type="Proteomes" id="UP000293142">
    <property type="component" value="Unassembled WGS sequence"/>
</dbReference>
<dbReference type="SUPFAM" id="SSF53850">
    <property type="entry name" value="Periplasmic binding protein-like II"/>
    <property type="match status" value="1"/>
</dbReference>
<dbReference type="Gene3D" id="3.40.190.10">
    <property type="entry name" value="Periplasmic binding protein-like II"/>
    <property type="match status" value="2"/>
</dbReference>
<dbReference type="InterPro" id="IPR006059">
    <property type="entry name" value="SBP"/>
</dbReference>
<sequence length="464" mass="50742">MTEVKGEFSMISKRKITLLSCILSLAVASGCTGSAPASNAGSGSGAAKDAGKSETTQPAASTAPVTLRFSWWGNEVRHKATIEVINLYMKKNPNVTIKAEYRGKSERELIATGLAGGSIADIVQLNPPWMEDFTRNSDFFVDFNTKNNLIDLSGIDPQFLKENGVFNNKLVGLPMGVNATIGIMNKTVADKFGIPSTLDTKWTWDDFYKYGKTVNQKDPESYMLNMDIGSMVEFVLKRYIVQKTGKYMIGDDYSLGFTRDDLAEALTYINKLYTDKVAIPASDAQVFNDAAQTNPKWINGKAVMVFSWTSTVSPYTNGIKGEFVPFALPTREGAKNSALIVKPPQVVAISNKSKNVDEAVKFVNFFLNDVEANKILKDTRSISAVKPVAEAVGAEKLYDPVVLKGHEYGMKNMGLGDNGPTTNGEIIEVLENAVEIVAYPNANINKVTDDSMKLINDILKTLKK</sequence>
<evidence type="ECO:0000313" key="3">
    <source>
        <dbReference type="Proteomes" id="UP000293142"/>
    </source>
</evidence>
<evidence type="ECO:0000256" key="1">
    <source>
        <dbReference type="SAM" id="MobiDB-lite"/>
    </source>
</evidence>
<dbReference type="OrthoDB" id="7918484at2"/>